<name>A0ABU3Y2E0_9GAMM</name>
<dbReference type="EMBL" id="JAWJUL010000568">
    <property type="protein sequence ID" value="MDV3444025.1"/>
    <property type="molecule type" value="Genomic_DNA"/>
</dbReference>
<evidence type="ECO:0000259" key="1">
    <source>
        <dbReference type="PROSITE" id="PS50883"/>
    </source>
</evidence>
<gene>
    <name evidence="2" type="ORF">R0G64_32355</name>
</gene>
<dbReference type="PANTHER" id="PTHR33121:SF70">
    <property type="entry name" value="SIGNALING PROTEIN YKOW"/>
    <property type="match status" value="1"/>
</dbReference>
<evidence type="ECO:0000313" key="2">
    <source>
        <dbReference type="EMBL" id="MDV3444025.1"/>
    </source>
</evidence>
<proteinExistence type="predicted"/>
<dbReference type="PANTHER" id="PTHR33121">
    <property type="entry name" value="CYCLIC DI-GMP PHOSPHODIESTERASE PDEF"/>
    <property type="match status" value="1"/>
</dbReference>
<feature type="non-terminal residue" evidence="2">
    <location>
        <position position="70"/>
    </location>
</feature>
<dbReference type="Pfam" id="PF00563">
    <property type="entry name" value="EAL"/>
    <property type="match status" value="1"/>
</dbReference>
<dbReference type="SUPFAM" id="SSF141868">
    <property type="entry name" value="EAL domain-like"/>
    <property type="match status" value="1"/>
</dbReference>
<dbReference type="InterPro" id="IPR001633">
    <property type="entry name" value="EAL_dom"/>
</dbReference>
<protein>
    <submittedName>
        <fullName evidence="2">EAL domain-containing protein</fullName>
    </submittedName>
</protein>
<sequence>DQPVAGLVAEGIVGVAEVVQVEVAEGQAGAAVFHQPRLCLKTGRIVGLEALVRWRHAERGLLAPSEFVPL</sequence>
<dbReference type="PROSITE" id="PS50883">
    <property type="entry name" value="EAL"/>
    <property type="match status" value="1"/>
</dbReference>
<feature type="domain" description="EAL" evidence="1">
    <location>
        <begin position="12"/>
        <end position="70"/>
    </location>
</feature>
<dbReference type="InterPro" id="IPR035919">
    <property type="entry name" value="EAL_sf"/>
</dbReference>
<dbReference type="Gene3D" id="3.20.20.450">
    <property type="entry name" value="EAL domain"/>
    <property type="match status" value="1"/>
</dbReference>
<dbReference type="Proteomes" id="UP001273935">
    <property type="component" value="Unassembled WGS sequence"/>
</dbReference>
<feature type="non-terminal residue" evidence="2">
    <location>
        <position position="1"/>
    </location>
</feature>
<comment type="caution">
    <text evidence="2">The sequence shown here is derived from an EMBL/GenBank/DDBJ whole genome shotgun (WGS) entry which is preliminary data.</text>
</comment>
<accession>A0ABU3Y2E0</accession>
<reference evidence="2 3" key="1">
    <citation type="submission" date="2023-10" db="EMBL/GenBank/DDBJ databases">
        <title>Pseudomonas otitidis isolated from a paediatric patient with cystic fibrosis in Chile.</title>
        <authorList>
            <person name="Amsteins-Romero L."/>
            <person name="Opazo-Capurro A."/>
            <person name="Matus-Kohler M."/>
            <person name="Gonzalez-Rocha G."/>
        </authorList>
    </citation>
    <scope>NUCLEOTIDE SEQUENCE [LARGE SCALE GENOMIC DNA]</scope>
    <source>
        <strain evidence="2 3">P-714</strain>
    </source>
</reference>
<keyword evidence="3" id="KW-1185">Reference proteome</keyword>
<dbReference type="RefSeq" id="WP_317234934.1">
    <property type="nucleotide sequence ID" value="NZ_JAWJUL010000568.1"/>
</dbReference>
<evidence type="ECO:0000313" key="3">
    <source>
        <dbReference type="Proteomes" id="UP001273935"/>
    </source>
</evidence>
<dbReference type="InterPro" id="IPR050706">
    <property type="entry name" value="Cyclic-di-GMP_PDE-like"/>
</dbReference>
<organism evidence="2 3">
    <name type="scientific">Metapseudomonas otitidis</name>
    <dbReference type="NCBI Taxonomy" id="319939"/>
    <lineage>
        <taxon>Bacteria</taxon>
        <taxon>Pseudomonadati</taxon>
        <taxon>Pseudomonadota</taxon>
        <taxon>Gammaproteobacteria</taxon>
        <taxon>Pseudomonadales</taxon>
        <taxon>Pseudomonadaceae</taxon>
        <taxon>Metapseudomonas</taxon>
    </lineage>
</organism>